<evidence type="ECO:0000313" key="3">
    <source>
        <dbReference type="EMBL" id="RFU15928.1"/>
    </source>
</evidence>
<dbReference type="RefSeq" id="WP_117301872.1">
    <property type="nucleotide sequence ID" value="NZ_QVQT02000005.1"/>
</dbReference>
<dbReference type="NCBIfam" id="TIGR00095">
    <property type="entry name" value="16S rRNA (guanine(966)-N(2))-methyltransferase RsmD"/>
    <property type="match status" value="1"/>
</dbReference>
<dbReference type="GO" id="GO:0052913">
    <property type="term" value="F:16S rRNA (guanine(966)-N(2))-methyltransferase activity"/>
    <property type="evidence" value="ECO:0007669"/>
    <property type="project" value="UniProtKB-EC"/>
</dbReference>
<evidence type="ECO:0000256" key="1">
    <source>
        <dbReference type="ARBA" id="ARBA00022603"/>
    </source>
</evidence>
<dbReference type="EMBL" id="QVQT01000005">
    <property type="protein sequence ID" value="RFU15928.1"/>
    <property type="molecule type" value="Genomic_DNA"/>
</dbReference>
<dbReference type="PANTHER" id="PTHR43542:SF1">
    <property type="entry name" value="METHYLTRANSFERASE"/>
    <property type="match status" value="1"/>
</dbReference>
<dbReference type="Gene3D" id="3.40.50.150">
    <property type="entry name" value="Vaccinia Virus protein VP39"/>
    <property type="match status" value="1"/>
</dbReference>
<proteinExistence type="predicted"/>
<keyword evidence="1 3" id="KW-0489">Methyltransferase</keyword>
<dbReference type="PANTHER" id="PTHR43542">
    <property type="entry name" value="METHYLTRANSFERASE"/>
    <property type="match status" value="1"/>
</dbReference>
<reference evidence="3 4" key="1">
    <citation type="submission" date="2018-08" db="EMBL/GenBank/DDBJ databases">
        <title>Acidipila sp. 4G-K13, an acidobacterium isolated from forest soil.</title>
        <authorList>
            <person name="Gao Z.-H."/>
            <person name="Qiu L.-H."/>
        </authorList>
    </citation>
    <scope>NUCLEOTIDE SEQUENCE [LARGE SCALE GENOMIC DNA]</scope>
    <source>
        <strain evidence="3 4">4G-K13</strain>
    </source>
</reference>
<dbReference type="Pfam" id="PF03602">
    <property type="entry name" value="Cons_hypoth95"/>
    <property type="match status" value="1"/>
</dbReference>
<dbReference type="OrthoDB" id="9803017at2"/>
<dbReference type="GO" id="GO:0003676">
    <property type="term" value="F:nucleic acid binding"/>
    <property type="evidence" value="ECO:0007669"/>
    <property type="project" value="InterPro"/>
</dbReference>
<keyword evidence="2 3" id="KW-0808">Transferase</keyword>
<dbReference type="InterPro" id="IPR004398">
    <property type="entry name" value="RNA_MeTrfase_RsmD"/>
</dbReference>
<dbReference type="SUPFAM" id="SSF53335">
    <property type="entry name" value="S-adenosyl-L-methionine-dependent methyltransferases"/>
    <property type="match status" value="1"/>
</dbReference>
<dbReference type="AlphaFoldDB" id="A0A372IM33"/>
<organism evidence="3 4">
    <name type="scientific">Paracidobacterium acidisoli</name>
    <dbReference type="NCBI Taxonomy" id="2303751"/>
    <lineage>
        <taxon>Bacteria</taxon>
        <taxon>Pseudomonadati</taxon>
        <taxon>Acidobacteriota</taxon>
        <taxon>Terriglobia</taxon>
        <taxon>Terriglobales</taxon>
        <taxon>Acidobacteriaceae</taxon>
        <taxon>Paracidobacterium</taxon>
    </lineage>
</organism>
<dbReference type="Proteomes" id="UP000264702">
    <property type="component" value="Unassembled WGS sequence"/>
</dbReference>
<dbReference type="PIRSF" id="PIRSF004553">
    <property type="entry name" value="CHP00095"/>
    <property type="match status" value="1"/>
</dbReference>
<dbReference type="CDD" id="cd02440">
    <property type="entry name" value="AdoMet_MTases"/>
    <property type="match status" value="1"/>
</dbReference>
<dbReference type="InterPro" id="IPR002052">
    <property type="entry name" value="DNA_methylase_N6_adenine_CS"/>
</dbReference>
<protein>
    <submittedName>
        <fullName evidence="3">16S rRNA (Guanine(966)-N(2))-methyltransferase RsmD</fullName>
        <ecNumber evidence="3">2.1.1.171</ecNumber>
    </submittedName>
</protein>
<dbReference type="InterPro" id="IPR029063">
    <property type="entry name" value="SAM-dependent_MTases_sf"/>
</dbReference>
<sequence length="193" mass="21021">MRVIAGEFRSRALEAPRGIKTRPTSDRLRETLFNVLAPFLEGAVVADLYAGSGAIGIEALSRGARNVIFVEKAEPALKAIRSNLSALGIRGGYAIEARSVAIALRRMLAAGKRLNVVVLDPPYADAEEYALTLGLLGEECSELLAPDAVMVAEHEKRRELNERYGQIVRYRVLKQGDAALSFYRVEAGLTPPE</sequence>
<accession>A0A372IM33</accession>
<dbReference type="PROSITE" id="PS00092">
    <property type="entry name" value="N6_MTASE"/>
    <property type="match status" value="1"/>
</dbReference>
<dbReference type="EC" id="2.1.1.171" evidence="3"/>
<name>A0A372IM33_9BACT</name>
<evidence type="ECO:0000313" key="4">
    <source>
        <dbReference type="Proteomes" id="UP000264702"/>
    </source>
</evidence>
<gene>
    <name evidence="3" type="primary">rsmD</name>
    <name evidence="3" type="ORF">D0Y96_16045</name>
</gene>
<evidence type="ECO:0000256" key="2">
    <source>
        <dbReference type="ARBA" id="ARBA00022679"/>
    </source>
</evidence>
<comment type="caution">
    <text evidence="3">The sequence shown here is derived from an EMBL/GenBank/DDBJ whole genome shotgun (WGS) entry which is preliminary data.</text>
</comment>
<keyword evidence="4" id="KW-1185">Reference proteome</keyword>